<sequence length="429" mass="49185">MLYILLVFLVLSVLGNFAHGNSDELTWHEMTTKSRSQPGGRFNAQTWVDDQKQLWLYGGKRVIRINGSDVNHHLHDLWKFNPGSYQWSKIANQNSSKQPQFNGGSSCFCRGKAFVFDHQKKFPELWVYNISSNLWNLIQSPSNMKNAQDCFAMWCNQDSGIISMLCHENTGVMKLWIFKITSGIWSSQTFSNKFTNSSDRNISSQISVWNDPDGLVYVYMWSHSNRNIGKNSVLLLISHDDIVITEVNNTKLEYMSNRKGFIRWIDSHGNDLHLLGGRITNVTTNSSAAHWMLNLSDYTWVTVNSKNIKPSSRAGACFWQVDGNLWLFGGYRKDGEGRMVVLNDFWIGNTSRPVVVHRPTLVNRNLPGDTLGLSLVNKLIISLVTLFVVMVVSIRLCYKRELNQFMSRLQKNRVLYHELSQEGDKSTRL</sequence>
<keyword evidence="1" id="KW-0880">Kelch repeat</keyword>
<dbReference type="InterPro" id="IPR015915">
    <property type="entry name" value="Kelch-typ_b-propeller"/>
</dbReference>
<reference evidence="3" key="1">
    <citation type="submission" date="2020-04" db="EMBL/GenBank/DDBJ databases">
        <authorList>
            <person name="Alioto T."/>
            <person name="Alioto T."/>
            <person name="Gomez Garrido J."/>
        </authorList>
    </citation>
    <scope>NUCLEOTIDE SEQUENCE</scope>
    <source>
        <strain evidence="3">A484AB</strain>
    </source>
</reference>
<dbReference type="Proteomes" id="UP001152795">
    <property type="component" value="Unassembled WGS sequence"/>
</dbReference>
<dbReference type="SUPFAM" id="SSF117281">
    <property type="entry name" value="Kelch motif"/>
    <property type="match status" value="1"/>
</dbReference>
<keyword evidence="4" id="KW-1185">Reference proteome</keyword>
<protein>
    <submittedName>
        <fullName evidence="3">Tip elongation aberrant 3</fullName>
    </submittedName>
</protein>
<keyword evidence="2" id="KW-0677">Repeat</keyword>
<dbReference type="EMBL" id="CACRXK020002755">
    <property type="protein sequence ID" value="CAB3995890.1"/>
    <property type="molecule type" value="Genomic_DNA"/>
</dbReference>
<dbReference type="PANTHER" id="PTHR46093">
    <property type="entry name" value="ACYL-COA-BINDING DOMAIN-CONTAINING PROTEIN 5"/>
    <property type="match status" value="1"/>
</dbReference>
<gene>
    <name evidence="3" type="ORF">PACLA_8A010985</name>
</gene>
<evidence type="ECO:0000256" key="2">
    <source>
        <dbReference type="ARBA" id="ARBA00022737"/>
    </source>
</evidence>
<dbReference type="OrthoDB" id="5985649at2759"/>
<evidence type="ECO:0000313" key="3">
    <source>
        <dbReference type="EMBL" id="CAB3995890.1"/>
    </source>
</evidence>
<dbReference type="PANTHER" id="PTHR46093:SF18">
    <property type="entry name" value="FIBRONECTIN TYPE-III DOMAIN-CONTAINING PROTEIN"/>
    <property type="match status" value="1"/>
</dbReference>
<proteinExistence type="predicted"/>
<comment type="caution">
    <text evidence="3">The sequence shown here is derived from an EMBL/GenBank/DDBJ whole genome shotgun (WGS) entry which is preliminary data.</text>
</comment>
<evidence type="ECO:0000256" key="1">
    <source>
        <dbReference type="ARBA" id="ARBA00022441"/>
    </source>
</evidence>
<name>A0A7D9I175_PARCT</name>
<dbReference type="Gene3D" id="2.120.10.80">
    <property type="entry name" value="Kelch-type beta propeller"/>
    <property type="match status" value="2"/>
</dbReference>
<dbReference type="AlphaFoldDB" id="A0A7D9I175"/>
<accession>A0A7D9I175</accession>
<organism evidence="3 4">
    <name type="scientific">Paramuricea clavata</name>
    <name type="common">Red gorgonian</name>
    <name type="synonym">Violescent sea-whip</name>
    <dbReference type="NCBI Taxonomy" id="317549"/>
    <lineage>
        <taxon>Eukaryota</taxon>
        <taxon>Metazoa</taxon>
        <taxon>Cnidaria</taxon>
        <taxon>Anthozoa</taxon>
        <taxon>Octocorallia</taxon>
        <taxon>Malacalcyonacea</taxon>
        <taxon>Plexauridae</taxon>
        <taxon>Paramuricea</taxon>
    </lineage>
</organism>
<evidence type="ECO:0000313" key="4">
    <source>
        <dbReference type="Proteomes" id="UP001152795"/>
    </source>
</evidence>